<evidence type="ECO:0000256" key="3">
    <source>
        <dbReference type="ARBA" id="ARBA00022448"/>
    </source>
</evidence>
<feature type="transmembrane region" description="Helical" evidence="10">
    <location>
        <begin position="140"/>
        <end position="164"/>
    </location>
</feature>
<evidence type="ECO:0000256" key="5">
    <source>
        <dbReference type="ARBA" id="ARBA00022692"/>
    </source>
</evidence>
<dbReference type="InterPro" id="IPR004841">
    <property type="entry name" value="AA-permease/SLC12A_dom"/>
</dbReference>
<dbReference type="EMBL" id="CP009111">
    <property type="protein sequence ID" value="ANS28485.1"/>
    <property type="molecule type" value="Genomic_DNA"/>
</dbReference>
<proteinExistence type="inferred from homology"/>
<gene>
    <name evidence="12" type="ORF">R1CP_19005</name>
</gene>
<evidence type="ECO:0000256" key="4">
    <source>
        <dbReference type="ARBA" id="ARBA00022475"/>
    </source>
</evidence>
<dbReference type="GO" id="GO:0005886">
    <property type="term" value="C:plasma membrane"/>
    <property type="evidence" value="ECO:0007669"/>
    <property type="project" value="UniProtKB-SubCell"/>
</dbReference>
<reference evidence="12 13" key="1">
    <citation type="submission" date="2014-07" db="EMBL/GenBank/DDBJ databases">
        <authorList>
            <person name="Zhang J.E."/>
            <person name="Yang H."/>
            <person name="Guo J."/>
            <person name="Deng Z."/>
            <person name="Luo H."/>
            <person name="Luo M."/>
            <person name="Zhao B."/>
        </authorList>
    </citation>
    <scope>NUCLEOTIDE SEQUENCE [LARGE SCALE GENOMIC DNA]</scope>
    <source>
        <strain evidence="12 13">1CP</strain>
    </source>
</reference>
<keyword evidence="5 10" id="KW-0812">Transmembrane</keyword>
<feature type="transmembrane region" description="Helical" evidence="10">
    <location>
        <begin position="102"/>
        <end position="120"/>
    </location>
</feature>
<protein>
    <submittedName>
        <fullName evidence="12">Amino acid permease</fullName>
    </submittedName>
</protein>
<dbReference type="InterPro" id="IPR004840">
    <property type="entry name" value="Amino_acid_permease_CS"/>
</dbReference>
<dbReference type="Proteomes" id="UP000186108">
    <property type="component" value="Chromosome"/>
</dbReference>
<dbReference type="FunFam" id="1.20.1740.10:FF:000001">
    <property type="entry name" value="Amino acid permease"/>
    <property type="match status" value="1"/>
</dbReference>
<feature type="compositionally biased region" description="Polar residues" evidence="9">
    <location>
        <begin position="475"/>
        <end position="485"/>
    </location>
</feature>
<feature type="transmembrane region" description="Helical" evidence="10">
    <location>
        <begin position="219"/>
        <end position="240"/>
    </location>
</feature>
<evidence type="ECO:0000256" key="10">
    <source>
        <dbReference type="SAM" id="Phobius"/>
    </source>
</evidence>
<evidence type="ECO:0000313" key="12">
    <source>
        <dbReference type="EMBL" id="ANS28485.1"/>
    </source>
</evidence>
<feature type="region of interest" description="Disordered" evidence="9">
    <location>
        <begin position="470"/>
        <end position="491"/>
    </location>
</feature>
<feature type="domain" description="Amino acid permease/ SLC12A" evidence="11">
    <location>
        <begin position="36"/>
        <end position="466"/>
    </location>
</feature>
<organism evidence="12 13">
    <name type="scientific">Rhodococcus opacus</name>
    <name type="common">Nocardia opaca</name>
    <dbReference type="NCBI Taxonomy" id="37919"/>
    <lineage>
        <taxon>Bacteria</taxon>
        <taxon>Bacillati</taxon>
        <taxon>Actinomycetota</taxon>
        <taxon>Actinomycetes</taxon>
        <taxon>Mycobacteriales</taxon>
        <taxon>Nocardiaceae</taxon>
        <taxon>Rhodococcus</taxon>
    </lineage>
</organism>
<dbReference type="RefSeq" id="WP_065491253.1">
    <property type="nucleotide sequence ID" value="NZ_CP009111.1"/>
</dbReference>
<feature type="transmembrane region" description="Helical" evidence="10">
    <location>
        <begin position="38"/>
        <end position="57"/>
    </location>
</feature>
<feature type="transmembrane region" description="Helical" evidence="10">
    <location>
        <begin position="63"/>
        <end position="82"/>
    </location>
</feature>
<feature type="transmembrane region" description="Helical" evidence="10">
    <location>
        <begin position="347"/>
        <end position="369"/>
    </location>
</feature>
<accession>A0A1B1K796</accession>
<dbReference type="PIRSF" id="PIRSF006060">
    <property type="entry name" value="AA_transporter"/>
    <property type="match status" value="1"/>
</dbReference>
<feature type="compositionally biased region" description="Polar residues" evidence="9">
    <location>
        <begin position="9"/>
        <end position="20"/>
    </location>
</feature>
<comment type="similarity">
    <text evidence="2">Belongs to the amino acid-polyamine-organocation (APC) superfamily. Amino acid transporter (AAT) (TC 2.A.3.1) family.</text>
</comment>
<dbReference type="Pfam" id="PF00324">
    <property type="entry name" value="AA_permease"/>
    <property type="match status" value="1"/>
</dbReference>
<dbReference type="GO" id="GO:0055085">
    <property type="term" value="P:transmembrane transport"/>
    <property type="evidence" value="ECO:0007669"/>
    <property type="project" value="InterPro"/>
</dbReference>
<evidence type="ECO:0000256" key="8">
    <source>
        <dbReference type="ARBA" id="ARBA00023136"/>
    </source>
</evidence>
<dbReference type="Gene3D" id="1.20.1740.10">
    <property type="entry name" value="Amino acid/polyamine transporter I"/>
    <property type="match status" value="1"/>
</dbReference>
<evidence type="ECO:0000256" key="2">
    <source>
        <dbReference type="ARBA" id="ARBA00008583"/>
    </source>
</evidence>
<dbReference type="PANTHER" id="PTHR43495:SF1">
    <property type="entry name" value="L-ASPARAGINE PERMEASE"/>
    <property type="match status" value="1"/>
</dbReference>
<evidence type="ECO:0000256" key="7">
    <source>
        <dbReference type="ARBA" id="ARBA00022989"/>
    </source>
</evidence>
<dbReference type="GO" id="GO:0006865">
    <property type="term" value="P:amino acid transport"/>
    <property type="evidence" value="ECO:0007669"/>
    <property type="project" value="UniProtKB-KW"/>
</dbReference>
<evidence type="ECO:0000256" key="1">
    <source>
        <dbReference type="ARBA" id="ARBA00004651"/>
    </source>
</evidence>
<dbReference type="PATRIC" id="fig|37919.13.peg.3954"/>
<sequence length="491" mass="51690">MTIPDHQHLTNTSAHPSQLATPEPEGYARGLSSRTIQMIAIGGAIGTGLFYGSGGAIAQAGPALILSYLAAGLAIFVVMRALGELLTYRPVSGSFAEYAHEFLGRFAGFATGWTYWAVWVSTCMAEITVAGKYIEYWFDIQPWITALVVLTVLFGANLISVRLFGEAEFWFSAIKITAIVGMILIGIGVLTIGFGHAAHPSVTNLWADGGVFPHGFGQSLMTLQIVLFAYVGVELVGVTAGEARDPKKTLRKAINTLPVRIGLFYIGALLVIMSVASWRNFQSGKSPFVEVFEQIGIPAAAGIINFVLLTAALSSCNSGIYSTGRMLRSLSLRGEAPARVGTLSSRAVPFTGISLSAGVMVLGVVVNAVSPDKAFTYITSVSTVGIIFVWAVILVCHMIYRSRVTDGTLPASDYRLPGAPVTTPLALGFLGLVVVLLFFTDSGRTALAVGAVWVGLVCVGYAALTRLAPAGRGGSSSQHAAEQGTRSGGTQ</sequence>
<feature type="transmembrane region" description="Helical" evidence="10">
    <location>
        <begin position="445"/>
        <end position="464"/>
    </location>
</feature>
<feature type="transmembrane region" description="Helical" evidence="10">
    <location>
        <begin position="176"/>
        <end position="199"/>
    </location>
</feature>
<keyword evidence="6" id="KW-0029">Amino-acid transport</keyword>
<keyword evidence="8 10" id="KW-0472">Membrane</keyword>
<keyword evidence="3" id="KW-0813">Transport</keyword>
<feature type="transmembrane region" description="Helical" evidence="10">
    <location>
        <begin position="421"/>
        <end position="439"/>
    </location>
</feature>
<evidence type="ECO:0000256" key="9">
    <source>
        <dbReference type="SAM" id="MobiDB-lite"/>
    </source>
</evidence>
<name>A0A1B1K796_RHOOP</name>
<dbReference type="PROSITE" id="PS00218">
    <property type="entry name" value="AMINO_ACID_PERMEASE_1"/>
    <property type="match status" value="1"/>
</dbReference>
<evidence type="ECO:0000259" key="11">
    <source>
        <dbReference type="Pfam" id="PF00324"/>
    </source>
</evidence>
<evidence type="ECO:0000256" key="6">
    <source>
        <dbReference type="ARBA" id="ARBA00022970"/>
    </source>
</evidence>
<dbReference type="AlphaFoldDB" id="A0A1B1K796"/>
<keyword evidence="7 10" id="KW-1133">Transmembrane helix</keyword>
<dbReference type="PANTHER" id="PTHR43495">
    <property type="entry name" value="GABA PERMEASE"/>
    <property type="match status" value="1"/>
</dbReference>
<keyword evidence="4" id="KW-1003">Cell membrane</keyword>
<feature type="transmembrane region" description="Helical" evidence="10">
    <location>
        <begin position="261"/>
        <end position="279"/>
    </location>
</feature>
<feature type="transmembrane region" description="Helical" evidence="10">
    <location>
        <begin position="375"/>
        <end position="400"/>
    </location>
</feature>
<feature type="region of interest" description="Disordered" evidence="9">
    <location>
        <begin position="1"/>
        <end position="25"/>
    </location>
</feature>
<feature type="transmembrane region" description="Helical" evidence="10">
    <location>
        <begin position="299"/>
        <end position="321"/>
    </location>
</feature>
<comment type="subcellular location">
    <subcellularLocation>
        <location evidence="1">Cell membrane</location>
        <topology evidence="1">Multi-pass membrane protein</topology>
    </subcellularLocation>
</comment>
<evidence type="ECO:0000313" key="13">
    <source>
        <dbReference type="Proteomes" id="UP000186108"/>
    </source>
</evidence>